<evidence type="ECO:0000256" key="1">
    <source>
        <dbReference type="ARBA" id="ARBA00022490"/>
    </source>
</evidence>
<name>R7B1K3_9FIRM</name>
<evidence type="ECO:0000256" key="2">
    <source>
        <dbReference type="ARBA" id="ARBA00022795"/>
    </source>
</evidence>
<comment type="function">
    <text evidence="5">Acts as an anti-CsrA protein, binds CsrA and prevents it from repressing translation of its target genes, one of which is flagellin. Binds to flagellin and participates in the assembly of the flagellum.</text>
</comment>
<dbReference type="GO" id="GO:0044780">
    <property type="term" value="P:bacterial-type flagellum assembly"/>
    <property type="evidence" value="ECO:0007669"/>
    <property type="project" value="UniProtKB-UniRule"/>
</dbReference>
<dbReference type="Gene3D" id="2.30.290.10">
    <property type="entry name" value="BH3618-like"/>
    <property type="match status" value="1"/>
</dbReference>
<dbReference type="AlphaFoldDB" id="R7B1K3"/>
<comment type="similarity">
    <text evidence="5">Belongs to the FliW family.</text>
</comment>
<dbReference type="EMBL" id="CBHH010000040">
    <property type="protein sequence ID" value="CDD56961.1"/>
    <property type="molecule type" value="Genomic_DNA"/>
</dbReference>
<dbReference type="GO" id="GO:0005737">
    <property type="term" value="C:cytoplasm"/>
    <property type="evidence" value="ECO:0007669"/>
    <property type="project" value="UniProtKB-SubCell"/>
</dbReference>
<dbReference type="GO" id="GO:0006417">
    <property type="term" value="P:regulation of translation"/>
    <property type="evidence" value="ECO:0007669"/>
    <property type="project" value="UniProtKB-KW"/>
</dbReference>
<dbReference type="InterPro" id="IPR024046">
    <property type="entry name" value="Flagellar_assmbl_FliW_dom_sf"/>
</dbReference>
<evidence type="ECO:0000256" key="5">
    <source>
        <dbReference type="HAMAP-Rule" id="MF_01185"/>
    </source>
</evidence>
<protein>
    <recommendedName>
        <fullName evidence="5">Flagellar assembly factor FliW</fullName>
    </recommendedName>
</protein>
<comment type="subunit">
    <text evidence="5">Interacts with translational regulator CsrA and flagellin(s).</text>
</comment>
<accession>R7B1K3</accession>
<evidence type="ECO:0000313" key="7">
    <source>
        <dbReference type="Proteomes" id="UP000018141"/>
    </source>
</evidence>
<keyword evidence="2 5" id="KW-1005">Bacterial flagellum biogenesis</keyword>
<comment type="caution">
    <text evidence="6">The sequence shown here is derived from an EMBL/GenBank/DDBJ whole genome shotgun (WGS) entry which is preliminary data.</text>
</comment>
<evidence type="ECO:0000256" key="3">
    <source>
        <dbReference type="ARBA" id="ARBA00022845"/>
    </source>
</evidence>
<dbReference type="PANTHER" id="PTHR39190">
    <property type="entry name" value="FLAGELLAR ASSEMBLY FACTOR FLIW"/>
    <property type="match status" value="1"/>
</dbReference>
<evidence type="ECO:0000313" key="6">
    <source>
        <dbReference type="EMBL" id="CDD56961.1"/>
    </source>
</evidence>
<dbReference type="SUPFAM" id="SSF141457">
    <property type="entry name" value="BH3618-like"/>
    <property type="match status" value="1"/>
</dbReference>
<reference evidence="6" key="1">
    <citation type="submission" date="2012-11" db="EMBL/GenBank/DDBJ databases">
        <title>Dependencies among metagenomic species, viruses, plasmids and units of genetic variation.</title>
        <authorList>
            <person name="Nielsen H.B."/>
            <person name="Almeida M."/>
            <person name="Juncker A.S."/>
            <person name="Rasmussen S."/>
            <person name="Li J."/>
            <person name="Sunagawa S."/>
            <person name="Plichta D."/>
            <person name="Gautier L."/>
            <person name="Le Chatelier E."/>
            <person name="Peletier E."/>
            <person name="Bonde I."/>
            <person name="Nielsen T."/>
            <person name="Manichanh C."/>
            <person name="Arumugam M."/>
            <person name="Batto J."/>
            <person name="Santos M.B.Q.D."/>
            <person name="Blom N."/>
            <person name="Borruel N."/>
            <person name="Burgdorf K.S."/>
            <person name="Boumezbeur F."/>
            <person name="Casellas F."/>
            <person name="Dore J."/>
            <person name="Guarner F."/>
            <person name="Hansen T."/>
            <person name="Hildebrand F."/>
            <person name="Kaas R.S."/>
            <person name="Kennedy S."/>
            <person name="Kristiansen K."/>
            <person name="Kultima J.R."/>
            <person name="Leonard P."/>
            <person name="Levenez F."/>
            <person name="Lund O."/>
            <person name="Moumen B."/>
            <person name="Le Paslier D."/>
            <person name="Pons N."/>
            <person name="Pedersen O."/>
            <person name="Prifti E."/>
            <person name="Qin J."/>
            <person name="Raes J."/>
            <person name="Tap J."/>
            <person name="Tims S."/>
            <person name="Ussery D.W."/>
            <person name="Yamada T."/>
            <person name="MetaHit consortium"/>
            <person name="Renault P."/>
            <person name="Sicheritz-Ponten T."/>
            <person name="Bork P."/>
            <person name="Wang J."/>
            <person name="Brunak S."/>
            <person name="Ehrlich S.D."/>
        </authorList>
    </citation>
    <scope>NUCLEOTIDE SEQUENCE [LARGE SCALE GENOMIC DNA]</scope>
</reference>
<dbReference type="Pfam" id="PF02623">
    <property type="entry name" value="FliW"/>
    <property type="match status" value="1"/>
</dbReference>
<keyword evidence="3 5" id="KW-0810">Translation regulation</keyword>
<dbReference type="InterPro" id="IPR003775">
    <property type="entry name" value="Flagellar_assembly_factor_FliW"/>
</dbReference>
<keyword evidence="6" id="KW-0969">Cilium</keyword>
<keyword evidence="6" id="KW-0282">Flagellum</keyword>
<sequence length="155" mass="17499">MVVETKWFGTIDISEDKIITFDMGIMGFEDYKKFTIIYDSERDNGREVVWLQSVDDKNFALPVMNPDIVYKGYDPVVEDELLTSIGDDILNAPLMVFVTLTVGQDIKKMTCNLKAPIIINADTRKGCQLIADNEEYPVKYPIYDIISAASKKGGE</sequence>
<evidence type="ECO:0000256" key="4">
    <source>
        <dbReference type="ARBA" id="ARBA00023186"/>
    </source>
</evidence>
<keyword evidence="4 5" id="KW-0143">Chaperone</keyword>
<gene>
    <name evidence="5" type="primary">fliW</name>
    <name evidence="6" type="ORF">BN656_01325</name>
</gene>
<keyword evidence="1 5" id="KW-0963">Cytoplasm</keyword>
<dbReference type="HAMAP" id="MF_01185">
    <property type="entry name" value="FliW"/>
    <property type="match status" value="1"/>
</dbReference>
<organism evidence="6 7">
    <name type="scientific">Bacteroides pectinophilus CAG:437</name>
    <dbReference type="NCBI Taxonomy" id="1263051"/>
    <lineage>
        <taxon>Bacteria</taxon>
        <taxon>Bacillati</taxon>
        <taxon>Bacillota</taxon>
        <taxon>Clostridia</taxon>
        <taxon>Eubacteriales</taxon>
    </lineage>
</organism>
<comment type="subcellular location">
    <subcellularLocation>
        <location evidence="5">Cytoplasm</location>
    </subcellularLocation>
</comment>
<dbReference type="Proteomes" id="UP000018141">
    <property type="component" value="Unassembled WGS sequence"/>
</dbReference>
<keyword evidence="6" id="KW-0966">Cell projection</keyword>
<dbReference type="PANTHER" id="PTHR39190:SF1">
    <property type="entry name" value="FLAGELLAR ASSEMBLY FACTOR FLIW"/>
    <property type="match status" value="1"/>
</dbReference>
<proteinExistence type="inferred from homology"/>